<dbReference type="AlphaFoldDB" id="A0A814QUA7"/>
<gene>
    <name evidence="1" type="ORF">OXX778_LOCUS22213</name>
</gene>
<sequence>KYSIGNSNNSIKIGYHSICDKYFRNSKTSYLREELNSNLNACESLCMNNTECYHFALIKETSENENKTKCILSRFTPNQNIKNISLCPANAICNSLISSNNELSQIHRYIRNDNSTYHKDYIAFFDDITGIWTDWISP</sequence>
<reference evidence="1" key="1">
    <citation type="submission" date="2021-02" db="EMBL/GenBank/DDBJ databases">
        <authorList>
            <person name="Nowell W R."/>
        </authorList>
    </citation>
    <scope>NUCLEOTIDE SEQUENCE</scope>
    <source>
        <strain evidence="1">Ploen Becks lab</strain>
    </source>
</reference>
<feature type="non-terminal residue" evidence="1">
    <location>
        <position position="1"/>
    </location>
</feature>
<organism evidence="1 2">
    <name type="scientific">Brachionus calyciflorus</name>
    <dbReference type="NCBI Taxonomy" id="104777"/>
    <lineage>
        <taxon>Eukaryota</taxon>
        <taxon>Metazoa</taxon>
        <taxon>Spiralia</taxon>
        <taxon>Gnathifera</taxon>
        <taxon>Rotifera</taxon>
        <taxon>Eurotatoria</taxon>
        <taxon>Monogononta</taxon>
        <taxon>Pseudotrocha</taxon>
        <taxon>Ploima</taxon>
        <taxon>Brachionidae</taxon>
        <taxon>Brachionus</taxon>
    </lineage>
</organism>
<protein>
    <recommendedName>
        <fullName evidence="3">Apple domain-containing protein</fullName>
    </recommendedName>
</protein>
<comment type="caution">
    <text evidence="1">The sequence shown here is derived from an EMBL/GenBank/DDBJ whole genome shotgun (WGS) entry which is preliminary data.</text>
</comment>
<name>A0A814QUA7_9BILA</name>
<dbReference type="EMBL" id="CAJNOC010009114">
    <property type="protein sequence ID" value="CAF1124979.1"/>
    <property type="molecule type" value="Genomic_DNA"/>
</dbReference>
<dbReference type="Proteomes" id="UP000663879">
    <property type="component" value="Unassembled WGS sequence"/>
</dbReference>
<evidence type="ECO:0000313" key="2">
    <source>
        <dbReference type="Proteomes" id="UP000663879"/>
    </source>
</evidence>
<evidence type="ECO:0000313" key="1">
    <source>
        <dbReference type="EMBL" id="CAF1124979.1"/>
    </source>
</evidence>
<evidence type="ECO:0008006" key="3">
    <source>
        <dbReference type="Google" id="ProtNLM"/>
    </source>
</evidence>
<dbReference type="OrthoDB" id="10183389at2759"/>
<proteinExistence type="predicted"/>
<keyword evidence="2" id="KW-1185">Reference proteome</keyword>
<accession>A0A814QUA7</accession>